<proteinExistence type="predicted"/>
<evidence type="ECO:0000313" key="4">
    <source>
        <dbReference type="Proteomes" id="UP001208692"/>
    </source>
</evidence>
<dbReference type="EMBL" id="BQKB01000044">
    <property type="protein sequence ID" value="GJM53652.1"/>
    <property type="molecule type" value="Genomic_DNA"/>
</dbReference>
<evidence type="ECO:0000313" key="1">
    <source>
        <dbReference type="EMBL" id="GJM51085.1"/>
    </source>
</evidence>
<evidence type="ECO:0000313" key="3">
    <source>
        <dbReference type="Proteomes" id="UP001207736"/>
    </source>
</evidence>
<gene>
    <name evidence="1" type="ORF">RCZ15_20580</name>
    <name evidence="2" type="ORF">RCZ16_19680</name>
</gene>
<evidence type="ECO:0008006" key="5">
    <source>
        <dbReference type="Google" id="ProtNLM"/>
    </source>
</evidence>
<dbReference type="Proteomes" id="UP001208692">
    <property type="component" value="Unassembled WGS sequence"/>
</dbReference>
<keyword evidence="4" id="KW-1185">Reference proteome</keyword>
<sequence length="86" mass="10630">MQIYNKKIYYGIMAYNRRNLLKRVIDIQNITLELKRKDGDMFFKTIYWTHIYPTYKISYRTYATYLDMNARKQLKELEEKMNKKAS</sequence>
<accession>A0AAV5AZT3</accession>
<reference evidence="1 4" key="1">
    <citation type="submission" date="2021-11" db="EMBL/GenBank/DDBJ databases">
        <title>Draft genome sequence of Capnocytophaga sp. strain KC07075 isolated from cat oral cavity.</title>
        <authorList>
            <person name="Suzuki M."/>
            <person name="Imaoka K."/>
            <person name="Kimura M."/>
            <person name="Morikawa S."/>
            <person name="Maeda K."/>
        </authorList>
    </citation>
    <scope>NUCLEOTIDE SEQUENCE</scope>
    <source>
        <strain evidence="1">KC07075</strain>
        <strain evidence="2 4">KC07079</strain>
    </source>
</reference>
<dbReference type="EMBL" id="BQKA01000037">
    <property type="protein sequence ID" value="GJM51085.1"/>
    <property type="molecule type" value="Genomic_DNA"/>
</dbReference>
<organism evidence="1 3">
    <name type="scientific">Capnocytophaga catalasegens</name>
    <dbReference type="NCBI Taxonomy" id="1004260"/>
    <lineage>
        <taxon>Bacteria</taxon>
        <taxon>Pseudomonadati</taxon>
        <taxon>Bacteroidota</taxon>
        <taxon>Flavobacteriia</taxon>
        <taxon>Flavobacteriales</taxon>
        <taxon>Flavobacteriaceae</taxon>
        <taxon>Capnocytophaga</taxon>
    </lineage>
</organism>
<name>A0AAV5AZT3_9FLAO</name>
<protein>
    <recommendedName>
        <fullName evidence="5">Transposase</fullName>
    </recommendedName>
</protein>
<dbReference type="Proteomes" id="UP001207736">
    <property type="component" value="Unassembled WGS sequence"/>
</dbReference>
<dbReference type="AlphaFoldDB" id="A0AAV5AZT3"/>
<evidence type="ECO:0000313" key="2">
    <source>
        <dbReference type="EMBL" id="GJM53652.1"/>
    </source>
</evidence>
<comment type="caution">
    <text evidence="1">The sequence shown here is derived from an EMBL/GenBank/DDBJ whole genome shotgun (WGS) entry which is preliminary data.</text>
</comment>